<evidence type="ECO:0000256" key="7">
    <source>
        <dbReference type="PIRSR" id="PIRSR608901-1"/>
    </source>
</evidence>
<proteinExistence type="inferred from homology"/>
<reference evidence="10" key="1">
    <citation type="submission" date="2023-01" db="EMBL/GenBank/DDBJ databases">
        <title>Genome assembly of the deep-sea coral Lophelia pertusa.</title>
        <authorList>
            <person name="Herrera S."/>
            <person name="Cordes E."/>
        </authorList>
    </citation>
    <scope>NUCLEOTIDE SEQUENCE</scope>
    <source>
        <strain evidence="10">USNM1676648</strain>
        <tissue evidence="10">Polyp</tissue>
    </source>
</reference>
<evidence type="ECO:0000256" key="8">
    <source>
        <dbReference type="PIRSR" id="PIRSR608901-2"/>
    </source>
</evidence>
<feature type="transmembrane region" description="Helical" evidence="9">
    <location>
        <begin position="209"/>
        <end position="230"/>
    </location>
</feature>
<dbReference type="Proteomes" id="UP001163046">
    <property type="component" value="Unassembled WGS sequence"/>
</dbReference>
<feature type="transmembrane region" description="Helical" evidence="9">
    <location>
        <begin position="60"/>
        <end position="78"/>
    </location>
</feature>
<keyword evidence="5 9" id="KW-1133">Transmembrane helix</keyword>
<feature type="transmembrane region" description="Helical" evidence="9">
    <location>
        <begin position="90"/>
        <end position="109"/>
    </location>
</feature>
<dbReference type="EC" id="3.5.1.-" evidence="9"/>
<evidence type="ECO:0000256" key="3">
    <source>
        <dbReference type="ARBA" id="ARBA00022692"/>
    </source>
</evidence>
<dbReference type="GO" id="GO:0016020">
    <property type="term" value="C:membrane"/>
    <property type="evidence" value="ECO:0007669"/>
    <property type="project" value="UniProtKB-SubCell"/>
</dbReference>
<dbReference type="EMBL" id="MU825435">
    <property type="protein sequence ID" value="KAJ7389328.1"/>
    <property type="molecule type" value="Genomic_DNA"/>
</dbReference>
<feature type="transmembrane region" description="Helical" evidence="9">
    <location>
        <begin position="121"/>
        <end position="138"/>
    </location>
</feature>
<keyword evidence="7" id="KW-0479">Metal-binding</keyword>
<evidence type="ECO:0000256" key="4">
    <source>
        <dbReference type="ARBA" id="ARBA00022801"/>
    </source>
</evidence>
<evidence type="ECO:0000256" key="9">
    <source>
        <dbReference type="RuleBase" id="RU364079"/>
    </source>
</evidence>
<feature type="binding site" evidence="7">
    <location>
        <position position="16"/>
    </location>
    <ligand>
        <name>Ca(2+)</name>
        <dbReference type="ChEBI" id="CHEBI:29108"/>
    </ligand>
</feature>
<dbReference type="GO" id="GO:0016811">
    <property type="term" value="F:hydrolase activity, acting on carbon-nitrogen (but not peptide) bonds, in linear amides"/>
    <property type="evidence" value="ECO:0007669"/>
    <property type="project" value="InterPro"/>
</dbReference>
<keyword evidence="11" id="KW-1185">Reference proteome</keyword>
<evidence type="ECO:0000313" key="10">
    <source>
        <dbReference type="EMBL" id="KAJ7389328.1"/>
    </source>
</evidence>
<evidence type="ECO:0000313" key="11">
    <source>
        <dbReference type="Proteomes" id="UP001163046"/>
    </source>
</evidence>
<dbReference type="GO" id="GO:0046872">
    <property type="term" value="F:metal ion binding"/>
    <property type="evidence" value="ECO:0007669"/>
    <property type="project" value="UniProtKB-KW"/>
</dbReference>
<dbReference type="AlphaFoldDB" id="A0A9W9ZWT7"/>
<evidence type="ECO:0000256" key="6">
    <source>
        <dbReference type="ARBA" id="ARBA00023136"/>
    </source>
</evidence>
<protein>
    <recommendedName>
        <fullName evidence="9">Alkaline ceramidase</fullName>
        <ecNumber evidence="9">3.5.1.-</ecNumber>
    </recommendedName>
</protein>
<keyword evidence="4 9" id="KW-0378">Hydrolase</keyword>
<keyword evidence="8" id="KW-0862">Zinc</keyword>
<dbReference type="GO" id="GO:0046514">
    <property type="term" value="P:ceramide catabolic process"/>
    <property type="evidence" value="ECO:0007669"/>
    <property type="project" value="TreeGrafter"/>
</dbReference>
<comment type="similarity">
    <text evidence="2 9">Belongs to the alkaline ceramidase family.</text>
</comment>
<dbReference type="InterPro" id="IPR008901">
    <property type="entry name" value="ACER"/>
</dbReference>
<dbReference type="Pfam" id="PF05875">
    <property type="entry name" value="Ceramidase"/>
    <property type="match status" value="1"/>
</dbReference>
<sequence>MLESFARGSSDIDWCESNYVYVPFIAEFYNTVSNAIFFILPPFFMYLFRPYSRHVSSGVNIIWVLFVVVGASSAYFHATLSLVGQLLDELSILWGLMAGFALWTPKWLLAFGPFGEDRKKFQYTMLALSLICTWLGFVYPVANAFVLMVVGTPFPFMLFAEMKSSNNSRIKRLGKVGTVWWILAVLFWINDRAFCDIWRSVSFPYLHCAWHIMICIAIYIGCVLGSYFYVETELPQLRPTLSFWPSWSSGWGIPYIALKGMPKEGIA</sequence>
<feature type="binding site" evidence="8">
    <location>
        <position position="77"/>
    </location>
    <ligand>
        <name>Zn(2+)</name>
        <dbReference type="ChEBI" id="CHEBI:29105"/>
        <note>catalytic</note>
    </ligand>
</feature>
<comment type="cofactor">
    <cofactor evidence="8">
        <name>Zn(2+)</name>
        <dbReference type="ChEBI" id="CHEBI:29105"/>
    </cofactor>
</comment>
<feature type="binding site" evidence="8">
    <location>
        <position position="211"/>
    </location>
    <ligand>
        <name>Zn(2+)</name>
        <dbReference type="ChEBI" id="CHEBI:29105"/>
        <note>catalytic</note>
    </ligand>
</feature>
<feature type="binding site" evidence="8">
    <location>
        <position position="207"/>
    </location>
    <ligand>
        <name>Zn(2+)</name>
        <dbReference type="ChEBI" id="CHEBI:29105"/>
        <note>catalytic</note>
    </ligand>
</feature>
<keyword evidence="9" id="KW-0443">Lipid metabolism</keyword>
<feature type="binding site" evidence="7">
    <location>
        <position position="27"/>
    </location>
    <ligand>
        <name>Ca(2+)</name>
        <dbReference type="ChEBI" id="CHEBI:29108"/>
    </ligand>
</feature>
<evidence type="ECO:0000256" key="2">
    <source>
        <dbReference type="ARBA" id="ARBA00009780"/>
    </source>
</evidence>
<dbReference type="OrthoDB" id="187171at2759"/>
<feature type="binding site" evidence="7">
    <location>
        <position position="18"/>
    </location>
    <ligand>
        <name>Ca(2+)</name>
        <dbReference type="ChEBI" id="CHEBI:29108"/>
    </ligand>
</feature>
<organism evidence="10 11">
    <name type="scientific">Desmophyllum pertusum</name>
    <dbReference type="NCBI Taxonomy" id="174260"/>
    <lineage>
        <taxon>Eukaryota</taxon>
        <taxon>Metazoa</taxon>
        <taxon>Cnidaria</taxon>
        <taxon>Anthozoa</taxon>
        <taxon>Hexacorallia</taxon>
        <taxon>Scleractinia</taxon>
        <taxon>Caryophylliina</taxon>
        <taxon>Caryophylliidae</taxon>
        <taxon>Desmophyllum</taxon>
    </lineage>
</organism>
<comment type="function">
    <text evidence="9">Hydrolyzes the sphingolipid ceramide into sphingosine and free fatty acid.</text>
</comment>
<comment type="caution">
    <text evidence="9">Lacks conserved residue(s) required for the propagation of feature annotation.</text>
</comment>
<feature type="binding site" evidence="7">
    <location>
        <position position="13"/>
    </location>
    <ligand>
        <name>Ca(2+)</name>
        <dbReference type="ChEBI" id="CHEBI:29108"/>
    </ligand>
</feature>
<keyword evidence="3 9" id="KW-0812">Transmembrane</keyword>
<keyword evidence="7" id="KW-0106">Calcium</keyword>
<dbReference type="PANTHER" id="PTHR46139">
    <property type="entry name" value="ALKALINE CERAMIDASE"/>
    <property type="match status" value="1"/>
</dbReference>
<gene>
    <name evidence="10" type="primary">ACER2_1</name>
    <name evidence="10" type="ORF">OS493_032184</name>
</gene>
<comment type="subcellular location">
    <subcellularLocation>
        <location evidence="1">Membrane</location>
        <topology evidence="1">Multi-pass membrane protein</topology>
    </subcellularLocation>
</comment>
<comment type="caution">
    <text evidence="10">The sequence shown here is derived from an EMBL/GenBank/DDBJ whole genome shotgun (WGS) entry which is preliminary data.</text>
</comment>
<accession>A0A9W9ZWT7</accession>
<feature type="transmembrane region" description="Helical" evidence="9">
    <location>
        <begin position="28"/>
        <end position="48"/>
    </location>
</feature>
<keyword evidence="6 9" id="KW-0472">Membrane</keyword>
<dbReference type="PANTHER" id="PTHR46139:SF3">
    <property type="entry name" value="ALKALINE CERAMIDASE"/>
    <property type="match status" value="1"/>
</dbReference>
<evidence type="ECO:0000256" key="1">
    <source>
        <dbReference type="ARBA" id="ARBA00004141"/>
    </source>
</evidence>
<evidence type="ECO:0000256" key="5">
    <source>
        <dbReference type="ARBA" id="ARBA00022989"/>
    </source>
</evidence>
<feature type="binding site" evidence="7">
    <location>
        <position position="14"/>
    </location>
    <ligand>
        <name>Ca(2+)</name>
        <dbReference type="ChEBI" id="CHEBI:29108"/>
    </ligand>
</feature>
<name>A0A9W9ZWT7_9CNID</name>